<organism evidence="1 2">
    <name type="scientific">Bifidobacterium olomucense</name>
    <dbReference type="NCBI Taxonomy" id="2675324"/>
    <lineage>
        <taxon>Bacteria</taxon>
        <taxon>Bacillati</taxon>
        <taxon>Actinomycetota</taxon>
        <taxon>Actinomycetes</taxon>
        <taxon>Bifidobacteriales</taxon>
        <taxon>Bifidobacteriaceae</taxon>
        <taxon>Bifidobacterium</taxon>
    </lineage>
</organism>
<dbReference type="Proteomes" id="UP000543419">
    <property type="component" value="Unassembled WGS sequence"/>
</dbReference>
<gene>
    <name evidence="1" type="ORF">G1C97_0101</name>
</gene>
<dbReference type="AlphaFoldDB" id="A0A7Y0EVG6"/>
<dbReference type="EMBL" id="JAAIIG010000001">
    <property type="protein sequence ID" value="NMM97152.1"/>
    <property type="molecule type" value="Genomic_DNA"/>
</dbReference>
<evidence type="ECO:0000313" key="1">
    <source>
        <dbReference type="EMBL" id="NMM97152.1"/>
    </source>
</evidence>
<accession>A0A7Y0EVG6</accession>
<proteinExistence type="predicted"/>
<evidence type="ECO:0000313" key="2">
    <source>
        <dbReference type="Proteomes" id="UP000543419"/>
    </source>
</evidence>
<protein>
    <submittedName>
        <fullName evidence="1">Uncharacterized protein</fullName>
    </submittedName>
</protein>
<name>A0A7Y0EVG6_9BIFI</name>
<sequence>MFSQFLYKKWAMLQKGEFMRQRGFNATKIRNDTKIVLS</sequence>
<reference evidence="1 2" key="1">
    <citation type="submission" date="2020-02" db="EMBL/GenBank/DDBJ databases">
        <title>Characterization of phylogenetic diversity of novel bifidobacterial species isolated in Czech ZOOs.</title>
        <authorList>
            <person name="Lugli G.A."/>
            <person name="Vera N.B."/>
            <person name="Ventura M."/>
        </authorList>
    </citation>
    <scope>NUCLEOTIDE SEQUENCE [LARGE SCALE GENOMIC DNA]</scope>
    <source>
        <strain evidence="1 2">DSM 109959</strain>
    </source>
</reference>
<keyword evidence="2" id="KW-1185">Reference proteome</keyword>
<comment type="caution">
    <text evidence="1">The sequence shown here is derived from an EMBL/GenBank/DDBJ whole genome shotgun (WGS) entry which is preliminary data.</text>
</comment>